<feature type="domain" description="DUF5627" evidence="3">
    <location>
        <begin position="198"/>
        <end position="332"/>
    </location>
</feature>
<dbReference type="Proteomes" id="UP001148482">
    <property type="component" value="Unassembled WGS sequence"/>
</dbReference>
<dbReference type="Gene3D" id="2.40.128.420">
    <property type="match status" value="1"/>
</dbReference>
<dbReference type="Gene3D" id="2.60.40.1740">
    <property type="entry name" value="hypothetical protein (bacova_03559)"/>
    <property type="match status" value="1"/>
</dbReference>
<evidence type="ECO:0000259" key="2">
    <source>
        <dbReference type="Pfam" id="PF08522"/>
    </source>
</evidence>
<organism evidence="4 5">
    <name type="scientific">Salinimicrobium profundisediminis</name>
    <dbReference type="NCBI Taxonomy" id="2994553"/>
    <lineage>
        <taxon>Bacteria</taxon>
        <taxon>Pseudomonadati</taxon>
        <taxon>Bacteroidota</taxon>
        <taxon>Flavobacteriia</taxon>
        <taxon>Flavobacteriales</taxon>
        <taxon>Flavobacteriaceae</taxon>
        <taxon>Salinimicrobium</taxon>
    </lineage>
</organism>
<accession>A0A9X3I079</accession>
<gene>
    <name evidence="4" type="ORF">OQ279_00665</name>
</gene>
<proteinExistence type="predicted"/>
<dbReference type="Pfam" id="PF18620">
    <property type="entry name" value="DUF5627"/>
    <property type="match status" value="1"/>
</dbReference>
<dbReference type="RefSeq" id="WP_266067821.1">
    <property type="nucleotide sequence ID" value="NZ_JAPJDA010000001.1"/>
</dbReference>
<feature type="domain" description="BT-3987-like N-terminal" evidence="2">
    <location>
        <begin position="33"/>
        <end position="158"/>
    </location>
</feature>
<comment type="caution">
    <text evidence="4">The sequence shown here is derived from an EMBL/GenBank/DDBJ whole genome shotgun (WGS) entry which is preliminary data.</text>
</comment>
<reference evidence="4" key="1">
    <citation type="submission" date="2022-11" db="EMBL/GenBank/DDBJ databases">
        <title>Salinimicrobium profundisediminis sp. nov., isolated from deep-sea sediment of the Mariana Trench.</title>
        <authorList>
            <person name="Fu H."/>
        </authorList>
    </citation>
    <scope>NUCLEOTIDE SEQUENCE</scope>
    <source>
        <strain evidence="4">MT39</strain>
    </source>
</reference>
<dbReference type="Pfam" id="PF08522">
    <property type="entry name" value="BT_3987-like_N"/>
    <property type="match status" value="1"/>
</dbReference>
<evidence type="ECO:0000313" key="4">
    <source>
        <dbReference type="EMBL" id="MCX2836647.1"/>
    </source>
</evidence>
<dbReference type="PROSITE" id="PS51257">
    <property type="entry name" value="PROKAR_LIPOPROTEIN"/>
    <property type="match status" value="1"/>
</dbReference>
<dbReference type="InterPro" id="IPR013728">
    <property type="entry name" value="BT_3987-like_N"/>
</dbReference>
<evidence type="ECO:0000313" key="5">
    <source>
        <dbReference type="Proteomes" id="UP001148482"/>
    </source>
</evidence>
<protein>
    <submittedName>
        <fullName evidence="4">DUF5627 domain-containing protein</fullName>
    </submittedName>
</protein>
<keyword evidence="5" id="KW-1185">Reference proteome</keyword>
<sequence length="343" mass="38363">MKNITKLTLFLFISILFASCENEDWEFPDFEYQTVYFAHQYPVRTITLGEDIFDTSLDNEWKFQIMATTGGVYENPADVTVDITVDNSLVDGLAFEGAGDILSMPGNYYNIVADKIIIPKGKIVGGVQVQLTEAFFADPLAIHRNYVIPVRMTNVQNADSILSGKPLVADGRRTVASDWSVQPKDFVLYAVKYINQLHGYYLRRGEDVIVGKNGNANLDQTIVRGEEFVVDDEVVLLTTQSLNKVLFPVTFKSSDGTNIEVPLILTFDEDGTITVGTNSTDFSVTGSGEFVKDGEENSWGNQDRDAIYLNYEVDLDDFRVSTTDTLVMRNRGVEMELFTPVLE</sequence>
<keyword evidence="1" id="KW-0732">Signal</keyword>
<feature type="signal peptide" evidence="1">
    <location>
        <begin position="1"/>
        <end position="18"/>
    </location>
</feature>
<evidence type="ECO:0000256" key="1">
    <source>
        <dbReference type="SAM" id="SignalP"/>
    </source>
</evidence>
<evidence type="ECO:0000259" key="3">
    <source>
        <dbReference type="Pfam" id="PF18620"/>
    </source>
</evidence>
<dbReference type="InterPro" id="IPR040580">
    <property type="entry name" value="DUF5627"/>
</dbReference>
<dbReference type="EMBL" id="JAPJDA010000001">
    <property type="protein sequence ID" value="MCX2836647.1"/>
    <property type="molecule type" value="Genomic_DNA"/>
</dbReference>
<name>A0A9X3I079_9FLAO</name>
<dbReference type="AlphaFoldDB" id="A0A9X3I079"/>
<feature type="chain" id="PRO_5040815999" evidence="1">
    <location>
        <begin position="19"/>
        <end position="343"/>
    </location>
</feature>